<dbReference type="InterPro" id="IPR052116">
    <property type="entry name" value="Centro_Cilium_Assembly"/>
</dbReference>
<protein>
    <submittedName>
        <fullName evidence="6">Leucine-rich repeat-containing protein 45-like</fullName>
    </submittedName>
</protein>
<dbReference type="InterPro" id="IPR032675">
    <property type="entry name" value="LRR_dom_sf"/>
</dbReference>
<keyword evidence="4" id="KW-0206">Cytoskeleton</keyword>
<dbReference type="PANTHER" id="PTHR23170">
    <property type="entry name" value="NY-REN-58 ANTIGEN"/>
    <property type="match status" value="1"/>
</dbReference>
<dbReference type="PANTHER" id="PTHR23170:SF3">
    <property type="entry name" value="LEUCINE-RICH REPEAT-CONTAINING PROTEIN 45"/>
    <property type="match status" value="1"/>
</dbReference>
<dbReference type="SMART" id="SM00368">
    <property type="entry name" value="LRR_RI"/>
    <property type="match status" value="3"/>
</dbReference>
<sequence>MEEFRSLYLRLCKENSIDPQDSILARLEKQTLDNGVLDLSNHTLELSTCAVLSKLFAYDLPVIAIILSDCMLSEECTKQLLSGLAKNTVVKELDLRGNNLRRMGAEALGNFLKNNHTIESLALEWNALGIWEVSFAAFCDGLAANTSLQKLDLRNNQIDHAAAQELALAIRNNSTLRKLDLGWNNAGLVGGRALADALQKNRSVNEIRITGNNIPKDIVSAIETSTLCNDDRAQLTTSTLNKTKTLNQEIEFLKSEKKKQMINFMDDIEMTRSQLDATNKDSANKISHLQQALEERKAALNALRAKLDMCEASLTISNQKSADQNALLELCRKDNQELVKSYDTQISREREDHKKEKELLQQSLEQTQDNLSAAEGKIIDLERKCKFQNDQILLLKETITQAKSEHRIALAAADERLATERRRLHMELKEMEDINNQEKMKLHSDMASSLKQADDKVERTKLSKDTLENEIAELKAKFAQERLDHDDSIRLLRKQLKDEEKFQTDQLQEKMRSMTSDKADLQKRVSNLSLELSETQANKTASDAQLEGMRRTIDGLQKVLSNKDDETDDKIAKVKKDFEKRITYFEEETSKMGNLREKVVCLETRLAEQAAANRETIGEREKTIERLSGIIRTMESNAAIAREDEAKRAALLQSAICSYLQGVKSGPPSSPIKL</sequence>
<dbReference type="InterPro" id="IPR001611">
    <property type="entry name" value="Leu-rich_rpt"/>
</dbReference>
<organism evidence="6">
    <name type="scientific">Phallusia mammillata</name>
    <dbReference type="NCBI Taxonomy" id="59560"/>
    <lineage>
        <taxon>Eukaryota</taxon>
        <taxon>Metazoa</taxon>
        <taxon>Chordata</taxon>
        <taxon>Tunicata</taxon>
        <taxon>Ascidiacea</taxon>
        <taxon>Phlebobranchia</taxon>
        <taxon>Ascidiidae</taxon>
        <taxon>Phallusia</taxon>
    </lineage>
</organism>
<dbReference type="GO" id="GO:0005813">
    <property type="term" value="C:centrosome"/>
    <property type="evidence" value="ECO:0007669"/>
    <property type="project" value="UniProtKB-SubCell"/>
</dbReference>
<keyword evidence="3 5" id="KW-0175">Coiled coil</keyword>
<feature type="coiled-coil region" evidence="5">
    <location>
        <begin position="286"/>
        <end position="313"/>
    </location>
</feature>
<proteinExistence type="evidence at transcript level"/>
<comment type="subcellular location">
    <subcellularLocation>
        <location evidence="1">Cytoplasm</location>
        <location evidence="1">Cytoskeleton</location>
        <location evidence="1">Microtubule organizing center</location>
        <location evidence="1">Centrosome</location>
    </subcellularLocation>
</comment>
<evidence type="ECO:0000256" key="4">
    <source>
        <dbReference type="ARBA" id="ARBA00023212"/>
    </source>
</evidence>
<evidence type="ECO:0000256" key="5">
    <source>
        <dbReference type="SAM" id="Coils"/>
    </source>
</evidence>
<evidence type="ECO:0000256" key="2">
    <source>
        <dbReference type="ARBA" id="ARBA00022490"/>
    </source>
</evidence>
<evidence type="ECO:0000256" key="3">
    <source>
        <dbReference type="ARBA" id="ARBA00023054"/>
    </source>
</evidence>
<feature type="coiled-coil region" evidence="5">
    <location>
        <begin position="350"/>
        <end position="391"/>
    </location>
</feature>
<reference evidence="6" key="1">
    <citation type="submission" date="2020-04" db="EMBL/GenBank/DDBJ databases">
        <authorList>
            <person name="Neveu A P."/>
        </authorList>
    </citation>
    <scope>NUCLEOTIDE SEQUENCE</scope>
    <source>
        <tissue evidence="6">Whole embryo</tissue>
    </source>
</reference>
<dbReference type="SUPFAM" id="SSF52047">
    <property type="entry name" value="RNI-like"/>
    <property type="match status" value="1"/>
</dbReference>
<keyword evidence="2" id="KW-0963">Cytoplasm</keyword>
<gene>
    <name evidence="6" type="primary">Lrrc45</name>
</gene>
<evidence type="ECO:0000256" key="1">
    <source>
        <dbReference type="ARBA" id="ARBA00004300"/>
    </source>
</evidence>
<name>A0A6F9DKF9_9ASCI</name>
<dbReference type="Gene3D" id="3.80.10.10">
    <property type="entry name" value="Ribonuclease Inhibitor"/>
    <property type="match status" value="2"/>
</dbReference>
<feature type="coiled-coil region" evidence="5">
    <location>
        <begin position="417"/>
        <end position="538"/>
    </location>
</feature>
<dbReference type="EMBL" id="LR787658">
    <property type="protein sequence ID" value="CAB3263520.1"/>
    <property type="molecule type" value="mRNA"/>
</dbReference>
<dbReference type="Pfam" id="PF13516">
    <property type="entry name" value="LRR_6"/>
    <property type="match status" value="3"/>
</dbReference>
<dbReference type="GO" id="GO:0005886">
    <property type="term" value="C:plasma membrane"/>
    <property type="evidence" value="ECO:0007669"/>
    <property type="project" value="TreeGrafter"/>
</dbReference>
<dbReference type="AlphaFoldDB" id="A0A6F9DKF9"/>
<accession>A0A6F9DKF9</accession>
<evidence type="ECO:0000313" key="6">
    <source>
        <dbReference type="EMBL" id="CAB3263520.1"/>
    </source>
</evidence>